<organism evidence="1 2">
    <name type="scientific">Pelotomaculum schinkii</name>
    <dbReference type="NCBI Taxonomy" id="78350"/>
    <lineage>
        <taxon>Bacteria</taxon>
        <taxon>Bacillati</taxon>
        <taxon>Bacillota</taxon>
        <taxon>Clostridia</taxon>
        <taxon>Eubacteriales</taxon>
        <taxon>Desulfotomaculaceae</taxon>
        <taxon>Pelotomaculum</taxon>
    </lineage>
</organism>
<dbReference type="EMBL" id="QFGA01000003">
    <property type="protein sequence ID" value="TEB04763.1"/>
    <property type="molecule type" value="Genomic_DNA"/>
</dbReference>
<name>A0A4Y7R7U5_9FIRM</name>
<evidence type="ECO:0000313" key="1">
    <source>
        <dbReference type="EMBL" id="TEB04763.1"/>
    </source>
</evidence>
<dbReference type="Proteomes" id="UP000298324">
    <property type="component" value="Unassembled WGS sequence"/>
</dbReference>
<sequence length="80" mass="8729">MSLKNSVPFNQGLERIRHARQASEVLPMPAHKELEITIHADGTVESAWWTPEIGLLLCGICGMQGSTNCIACMNSNPYCG</sequence>
<evidence type="ECO:0000313" key="2">
    <source>
        <dbReference type="Proteomes" id="UP000298324"/>
    </source>
</evidence>
<gene>
    <name evidence="1" type="ORF">Psch_03525</name>
</gene>
<protein>
    <submittedName>
        <fullName evidence="1">Uncharacterized protein</fullName>
    </submittedName>
</protein>
<keyword evidence="2" id="KW-1185">Reference proteome</keyword>
<reference evidence="1 2" key="1">
    <citation type="journal article" date="2018" name="Environ. Microbiol.">
        <title>Novel energy conservation strategies and behaviour of Pelotomaculum schinkii driving syntrophic propionate catabolism.</title>
        <authorList>
            <person name="Hidalgo-Ahumada C.A.P."/>
            <person name="Nobu M.K."/>
            <person name="Narihiro T."/>
            <person name="Tamaki H."/>
            <person name="Liu W.T."/>
            <person name="Kamagata Y."/>
            <person name="Stams A.J.M."/>
            <person name="Imachi H."/>
            <person name="Sousa D.Z."/>
        </authorList>
    </citation>
    <scope>NUCLEOTIDE SEQUENCE [LARGE SCALE GENOMIC DNA]</scope>
    <source>
        <strain evidence="1 2">HH</strain>
    </source>
</reference>
<dbReference type="AlphaFoldDB" id="A0A4Y7R7U5"/>
<dbReference type="RefSeq" id="WP_190259092.1">
    <property type="nucleotide sequence ID" value="NZ_QFGA01000003.1"/>
</dbReference>
<proteinExistence type="predicted"/>
<comment type="caution">
    <text evidence="1">The sequence shown here is derived from an EMBL/GenBank/DDBJ whole genome shotgun (WGS) entry which is preliminary data.</text>
</comment>
<accession>A0A4Y7R7U5</accession>